<dbReference type="RefSeq" id="WP_097000156.1">
    <property type="nucleotide sequence ID" value="NZ_OBEI01000003.1"/>
</dbReference>
<evidence type="ECO:0000313" key="3">
    <source>
        <dbReference type="EMBL" id="SNZ07707.1"/>
    </source>
</evidence>
<gene>
    <name evidence="3" type="ORF">SAMN06265182_0977</name>
</gene>
<dbReference type="SMART" id="SM00530">
    <property type="entry name" value="HTH_XRE"/>
    <property type="match status" value="1"/>
</dbReference>
<evidence type="ECO:0000313" key="4">
    <source>
        <dbReference type="Proteomes" id="UP000219036"/>
    </source>
</evidence>
<dbReference type="InterPro" id="IPR010982">
    <property type="entry name" value="Lambda_DNA-bd_dom_sf"/>
</dbReference>
<feature type="region of interest" description="Disordered" evidence="1">
    <location>
        <begin position="91"/>
        <end position="110"/>
    </location>
</feature>
<name>A0A285NFG4_9AQUI</name>
<dbReference type="Proteomes" id="UP000219036">
    <property type="component" value="Unassembled WGS sequence"/>
</dbReference>
<protein>
    <submittedName>
        <fullName evidence="3">Helix-turn-helix</fullName>
    </submittedName>
</protein>
<dbReference type="AlphaFoldDB" id="A0A285NFG4"/>
<dbReference type="Pfam" id="PF01381">
    <property type="entry name" value="HTH_3"/>
    <property type="match status" value="1"/>
</dbReference>
<sequence length="110" mass="12584">MIREKVYLDNKEVVYIRKVLLEKGIRPIDLARKLGVNTSTIYKILNGSTRSKRIALAIEDYLGVPNLFPYAHQDTSSSFDNKNTEQNLTKTLKNTNNSQEKTENLIANKN</sequence>
<proteinExistence type="predicted"/>
<dbReference type="GO" id="GO:0003677">
    <property type="term" value="F:DNA binding"/>
    <property type="evidence" value="ECO:0007669"/>
    <property type="project" value="InterPro"/>
</dbReference>
<dbReference type="PROSITE" id="PS50943">
    <property type="entry name" value="HTH_CROC1"/>
    <property type="match status" value="1"/>
</dbReference>
<accession>A0A285NFG4</accession>
<dbReference type="Gene3D" id="1.10.260.40">
    <property type="entry name" value="lambda repressor-like DNA-binding domains"/>
    <property type="match status" value="1"/>
</dbReference>
<feature type="domain" description="HTH cro/C1-type" evidence="2">
    <location>
        <begin position="16"/>
        <end position="68"/>
    </location>
</feature>
<dbReference type="InterPro" id="IPR001387">
    <property type="entry name" value="Cro/C1-type_HTH"/>
</dbReference>
<evidence type="ECO:0000256" key="1">
    <source>
        <dbReference type="SAM" id="MobiDB-lite"/>
    </source>
</evidence>
<evidence type="ECO:0000259" key="2">
    <source>
        <dbReference type="PROSITE" id="PS50943"/>
    </source>
</evidence>
<dbReference type="EMBL" id="OBEI01000003">
    <property type="protein sequence ID" value="SNZ07707.1"/>
    <property type="molecule type" value="Genomic_DNA"/>
</dbReference>
<dbReference type="SUPFAM" id="SSF47413">
    <property type="entry name" value="lambda repressor-like DNA-binding domains"/>
    <property type="match status" value="1"/>
</dbReference>
<dbReference type="CDD" id="cd00093">
    <property type="entry name" value="HTH_XRE"/>
    <property type="match status" value="1"/>
</dbReference>
<organism evidence="3 4">
    <name type="scientific">Persephonella hydrogeniphila</name>
    <dbReference type="NCBI Taxonomy" id="198703"/>
    <lineage>
        <taxon>Bacteria</taxon>
        <taxon>Pseudomonadati</taxon>
        <taxon>Aquificota</taxon>
        <taxon>Aquificia</taxon>
        <taxon>Aquificales</taxon>
        <taxon>Hydrogenothermaceae</taxon>
        <taxon>Persephonella</taxon>
    </lineage>
</organism>
<keyword evidence="4" id="KW-1185">Reference proteome</keyword>
<reference evidence="4" key="1">
    <citation type="submission" date="2017-09" db="EMBL/GenBank/DDBJ databases">
        <authorList>
            <person name="Varghese N."/>
            <person name="Submissions S."/>
        </authorList>
    </citation>
    <scope>NUCLEOTIDE SEQUENCE [LARGE SCALE GENOMIC DNA]</scope>
    <source>
        <strain evidence="4">DSM 15103</strain>
    </source>
</reference>